<dbReference type="Pfam" id="PF13824">
    <property type="entry name" value="zf-Mss51"/>
    <property type="match status" value="1"/>
</dbReference>
<evidence type="ECO:0000259" key="2">
    <source>
        <dbReference type="Pfam" id="PF20179"/>
    </source>
</evidence>
<dbReference type="EMBL" id="MU620924">
    <property type="protein sequence ID" value="KAI8578962.1"/>
    <property type="molecule type" value="Genomic_DNA"/>
</dbReference>
<accession>A0AAD5E8T3</accession>
<keyword evidence="4" id="KW-1185">Reference proteome</keyword>
<dbReference type="GeneID" id="75914907"/>
<dbReference type="InterPro" id="IPR046824">
    <property type="entry name" value="Mss51-like_C"/>
</dbReference>
<protein>
    <submittedName>
        <fullName evidence="3">Uncharacterized protein</fullName>
    </submittedName>
</protein>
<dbReference type="PANTHER" id="PTHR28069">
    <property type="entry name" value="GH20023P"/>
    <property type="match status" value="1"/>
</dbReference>
<sequence length="447" mass="51071">MNSLRMLRPAAIRVALASRARMAQSAVVLKPSLNSTTRIITRPLSIKSLFASKGDNDQSTSIKQPILSQDNLFHPLSESPIPEIRDRATIIKKYGTCPVCNEEHHGDRASMHSPEFECPDCGHPTHCCEEHYHKGKAEHDKICGILREHNEDEHDLRSGRPMKEFEFPSAQGFDEAINMANWDVFFYTRSFPSMDSDRNMRHVSKLLTYPITIGSVLHESSPYKKQVTPEGLRSLAAIRSILYPKVILAKDGVTMLKTETVNLYLLGARAESTLPPHIWLQLSHLFPQTPFHLHFIGPDTLPPNREPYTTFLNDRLTFTYDNAMYHDYHEKIGSFDPYRDIYFLFAPGIGHPDSREAWKPSIAKALDTKCAMFITGFDQTDVQTDVKAVEEDHGEDFDWILKPTENHFKSLKHDINLQDLTQAICANWGIWGIRGKRYEVTHNQEDD</sequence>
<dbReference type="RefSeq" id="XP_051443966.1">
    <property type="nucleotide sequence ID" value="XM_051589562.1"/>
</dbReference>
<evidence type="ECO:0000313" key="4">
    <source>
        <dbReference type="Proteomes" id="UP001206595"/>
    </source>
</evidence>
<dbReference type="Proteomes" id="UP001206595">
    <property type="component" value="Unassembled WGS sequence"/>
</dbReference>
<gene>
    <name evidence="3" type="ORF">K450DRAFT_244322</name>
</gene>
<feature type="domain" description="Mitochondrial splicing suppressor 51-like C-terminal" evidence="2">
    <location>
        <begin position="234"/>
        <end position="415"/>
    </location>
</feature>
<dbReference type="AlphaFoldDB" id="A0AAD5E8T3"/>
<dbReference type="InterPro" id="IPR032717">
    <property type="entry name" value="Mss51_Znf"/>
</dbReference>
<reference evidence="3" key="1">
    <citation type="submission" date="2021-06" db="EMBL/GenBank/DDBJ databases">
        <authorList>
            <consortium name="DOE Joint Genome Institute"/>
            <person name="Mondo S.J."/>
            <person name="Amses K.R."/>
            <person name="Simmons D.R."/>
            <person name="Longcore J.E."/>
            <person name="Seto K."/>
            <person name="Alves G.H."/>
            <person name="Bonds A.E."/>
            <person name="Quandt C.A."/>
            <person name="Davis W.J."/>
            <person name="Chang Y."/>
            <person name="Letcher P.M."/>
            <person name="Powell M.J."/>
            <person name="Kuo A."/>
            <person name="Labutti K."/>
            <person name="Pangilinan J."/>
            <person name="Andreopoulos W."/>
            <person name="Tritt A."/>
            <person name="Riley R."/>
            <person name="Hundley H."/>
            <person name="Johnson J."/>
            <person name="Lipzen A."/>
            <person name="Barry K."/>
            <person name="Berbee M.L."/>
            <person name="Buchler N.E."/>
            <person name="Grigoriev I.V."/>
            <person name="Spatafora J.W."/>
            <person name="Stajich J.E."/>
            <person name="James T.Y."/>
        </authorList>
    </citation>
    <scope>NUCLEOTIDE SEQUENCE</scope>
    <source>
        <strain evidence="3">AG</strain>
    </source>
</reference>
<feature type="domain" description="Mitochondrial splicing suppressor 51 zinc-finger" evidence="1">
    <location>
        <begin position="97"/>
        <end position="156"/>
    </location>
</feature>
<proteinExistence type="predicted"/>
<evidence type="ECO:0000313" key="3">
    <source>
        <dbReference type="EMBL" id="KAI8578962.1"/>
    </source>
</evidence>
<evidence type="ECO:0000259" key="1">
    <source>
        <dbReference type="Pfam" id="PF13824"/>
    </source>
</evidence>
<organism evidence="3 4">
    <name type="scientific">Umbelopsis ramanniana AG</name>
    <dbReference type="NCBI Taxonomy" id="1314678"/>
    <lineage>
        <taxon>Eukaryota</taxon>
        <taxon>Fungi</taxon>
        <taxon>Fungi incertae sedis</taxon>
        <taxon>Mucoromycota</taxon>
        <taxon>Mucoromycotina</taxon>
        <taxon>Umbelopsidomycetes</taxon>
        <taxon>Umbelopsidales</taxon>
        <taxon>Umbelopsidaceae</taxon>
        <taxon>Umbelopsis</taxon>
    </lineage>
</organism>
<reference evidence="3" key="2">
    <citation type="journal article" date="2022" name="Proc. Natl. Acad. Sci. U.S.A.">
        <title>Diploid-dominant life cycles characterize the early evolution of Fungi.</title>
        <authorList>
            <person name="Amses K.R."/>
            <person name="Simmons D.R."/>
            <person name="Longcore J.E."/>
            <person name="Mondo S.J."/>
            <person name="Seto K."/>
            <person name="Jeronimo G.H."/>
            <person name="Bonds A.E."/>
            <person name="Quandt C.A."/>
            <person name="Davis W.J."/>
            <person name="Chang Y."/>
            <person name="Federici B.A."/>
            <person name="Kuo A."/>
            <person name="LaButti K."/>
            <person name="Pangilinan J."/>
            <person name="Andreopoulos W."/>
            <person name="Tritt A."/>
            <person name="Riley R."/>
            <person name="Hundley H."/>
            <person name="Johnson J."/>
            <person name="Lipzen A."/>
            <person name="Barry K."/>
            <person name="Lang B.F."/>
            <person name="Cuomo C.A."/>
            <person name="Buchler N.E."/>
            <person name="Grigoriev I.V."/>
            <person name="Spatafora J.W."/>
            <person name="Stajich J.E."/>
            <person name="James T.Y."/>
        </authorList>
    </citation>
    <scope>NUCLEOTIDE SEQUENCE</scope>
    <source>
        <strain evidence="3">AG</strain>
    </source>
</reference>
<name>A0AAD5E8T3_UMBRA</name>
<dbReference type="Pfam" id="PF20179">
    <property type="entry name" value="MSS51_C"/>
    <property type="match status" value="1"/>
</dbReference>
<dbReference type="PANTHER" id="PTHR28069:SF1">
    <property type="entry name" value="PROTEIN MSS51, MITOCHONDRIAL"/>
    <property type="match status" value="1"/>
</dbReference>
<dbReference type="CDD" id="cd00350">
    <property type="entry name" value="rubredoxin_like"/>
    <property type="match status" value="1"/>
</dbReference>
<comment type="caution">
    <text evidence="3">The sequence shown here is derived from an EMBL/GenBank/DDBJ whole genome shotgun (WGS) entry which is preliminary data.</text>
</comment>